<dbReference type="RefSeq" id="WP_006548203.1">
    <property type="nucleotide sequence ID" value="NZ_DS999574.1"/>
</dbReference>
<name>C0W5U5_9ACTO</name>
<feature type="compositionally biased region" description="Low complexity" evidence="1">
    <location>
        <begin position="52"/>
        <end position="63"/>
    </location>
</feature>
<dbReference type="Proteomes" id="UP000004778">
    <property type="component" value="Unassembled WGS sequence"/>
</dbReference>
<gene>
    <name evidence="2" type="ORF">HMPREF0058_1239</name>
</gene>
<feature type="region of interest" description="Disordered" evidence="1">
    <location>
        <begin position="52"/>
        <end position="92"/>
    </location>
</feature>
<proteinExistence type="predicted"/>
<evidence type="ECO:0000256" key="1">
    <source>
        <dbReference type="SAM" id="MobiDB-lite"/>
    </source>
</evidence>
<dbReference type="HOGENOM" id="CLU_2406737_0_0_11"/>
<protein>
    <submittedName>
        <fullName evidence="2">Uncharacterized protein</fullName>
    </submittedName>
</protein>
<sequence>MKSGSRLRMLKTQRRRLAEELDLLPPGTNPSGVATLSRQLAAVCREIEALESSSGARSGGAVSKVDELAARRRDRARRSDSSSTGGRRFRQS</sequence>
<organism evidence="2 3">
    <name type="scientific">Actinomyces urogenitalis DSM 15434</name>
    <dbReference type="NCBI Taxonomy" id="525246"/>
    <lineage>
        <taxon>Bacteria</taxon>
        <taxon>Bacillati</taxon>
        <taxon>Actinomycetota</taxon>
        <taxon>Actinomycetes</taxon>
        <taxon>Actinomycetales</taxon>
        <taxon>Actinomycetaceae</taxon>
        <taxon>Actinomyces</taxon>
    </lineage>
</organism>
<keyword evidence="3" id="KW-1185">Reference proteome</keyword>
<dbReference type="EMBL" id="ACFH01000096">
    <property type="protein sequence ID" value="EEH65873.1"/>
    <property type="molecule type" value="Genomic_DNA"/>
</dbReference>
<evidence type="ECO:0000313" key="3">
    <source>
        <dbReference type="Proteomes" id="UP000004778"/>
    </source>
</evidence>
<dbReference type="AlphaFoldDB" id="C0W5U5"/>
<reference evidence="2 3" key="1">
    <citation type="submission" date="2009-01" db="EMBL/GenBank/DDBJ databases">
        <authorList>
            <person name="Qin X."/>
            <person name="Bachman B."/>
            <person name="Battles P."/>
            <person name="Bell A."/>
            <person name="Bess C."/>
            <person name="Bickham C."/>
            <person name="Chaboub L."/>
            <person name="Chen D."/>
            <person name="Coyle M."/>
            <person name="Deiros D.R."/>
            <person name="Dinh H."/>
            <person name="Forbes L."/>
            <person name="Fowler G."/>
            <person name="Francisco L."/>
            <person name="Fu Q."/>
            <person name="Gubbala S."/>
            <person name="Hale W."/>
            <person name="Han Y."/>
            <person name="Hemphill L."/>
            <person name="Highlander S.K."/>
            <person name="Hirani K."/>
            <person name="Hogues M."/>
            <person name="Jackson L."/>
            <person name="Jakkamsetti A."/>
            <person name="Javaid M."/>
            <person name="Jiang H."/>
            <person name="Korchina V."/>
            <person name="Kovar C."/>
            <person name="Lara F."/>
            <person name="Lee S."/>
            <person name="Mata R."/>
            <person name="Mathew T."/>
            <person name="Moen C."/>
            <person name="Morales K."/>
            <person name="Munidasa M."/>
            <person name="Nazareth L."/>
            <person name="Ngo R."/>
            <person name="Nguyen L."/>
            <person name="Okwuonu G."/>
            <person name="Ongeri F."/>
            <person name="Patil S."/>
            <person name="Petrosino J."/>
            <person name="Pham C."/>
            <person name="Pham P."/>
            <person name="Pu L.-L."/>
            <person name="Puazo M."/>
            <person name="Raj R."/>
            <person name="Reid J."/>
            <person name="Rouhana J."/>
            <person name="Saada N."/>
            <person name="Shang Y."/>
            <person name="Simmons D."/>
            <person name="Thornton R."/>
            <person name="Warren J."/>
            <person name="Weissenberger G."/>
            <person name="Zhang J."/>
            <person name="Zhang L."/>
            <person name="Zhou C."/>
            <person name="Zhu D."/>
            <person name="Muzny D."/>
            <person name="Worley K."/>
            <person name="Gibbs R."/>
        </authorList>
    </citation>
    <scope>NUCLEOTIDE SEQUENCE [LARGE SCALE GENOMIC DNA]</scope>
    <source>
        <strain evidence="2 3">DSM 15434</strain>
    </source>
</reference>
<comment type="caution">
    <text evidence="2">The sequence shown here is derived from an EMBL/GenBank/DDBJ whole genome shotgun (WGS) entry which is preliminary data.</text>
</comment>
<evidence type="ECO:0000313" key="2">
    <source>
        <dbReference type="EMBL" id="EEH65873.1"/>
    </source>
</evidence>
<accession>C0W5U5</accession>